<feature type="compositionally biased region" description="Basic and acidic residues" evidence="1">
    <location>
        <begin position="379"/>
        <end position="390"/>
    </location>
</feature>
<feature type="compositionally biased region" description="Acidic residues" evidence="1">
    <location>
        <begin position="415"/>
        <end position="426"/>
    </location>
</feature>
<gene>
    <name evidence="2" type="ORF">EZS28_024350</name>
</gene>
<feature type="compositionally biased region" description="Acidic residues" evidence="1">
    <location>
        <begin position="391"/>
        <end position="403"/>
    </location>
</feature>
<feature type="region of interest" description="Disordered" evidence="1">
    <location>
        <begin position="505"/>
        <end position="563"/>
    </location>
</feature>
<reference evidence="2 3" key="1">
    <citation type="submission" date="2019-03" db="EMBL/GenBank/DDBJ databases">
        <title>Single cell metagenomics reveals metabolic interactions within the superorganism composed of flagellate Streblomastix strix and complex community of Bacteroidetes bacteria on its surface.</title>
        <authorList>
            <person name="Treitli S.C."/>
            <person name="Kolisko M."/>
            <person name="Husnik F."/>
            <person name="Keeling P."/>
            <person name="Hampl V."/>
        </authorList>
    </citation>
    <scope>NUCLEOTIDE SEQUENCE [LARGE SCALE GENOMIC DNA]</scope>
    <source>
        <strain evidence="2">ST1C</strain>
    </source>
</reference>
<feature type="compositionally biased region" description="Acidic residues" evidence="1">
    <location>
        <begin position="509"/>
        <end position="519"/>
    </location>
</feature>
<proteinExistence type="predicted"/>
<evidence type="ECO:0000313" key="3">
    <source>
        <dbReference type="Proteomes" id="UP000324800"/>
    </source>
</evidence>
<dbReference type="Proteomes" id="UP000324800">
    <property type="component" value="Unassembled WGS sequence"/>
</dbReference>
<feature type="compositionally biased region" description="Low complexity" evidence="1">
    <location>
        <begin position="520"/>
        <end position="541"/>
    </location>
</feature>
<feature type="compositionally biased region" description="Basic and acidic residues" evidence="1">
    <location>
        <begin position="551"/>
        <end position="563"/>
    </location>
</feature>
<sequence>MNQSTETDETFITQQSSQTIDQLERTTKSTGYLDLIDYAPIGLCLEDVKIEETTFAHTNENENYSTIQFDPLISAGIVKIEFKNIKELSAVGIVENNIDFGRHGSPFKFPHNTVRYCIGLQHCGSTIKGNADFYHENQTVAMEVNMDSNPRTLKFFVDDEEQQFFVVDIPQSIRFFAYFFEKGAKFQLTQFVRLYCPSTKKGKGVKGAQWLKYGKEWQQSEIDLSFSNQHTYNQITISPLQMKHGISDLPYQWADRFPPMSEQSNQYQMREEEDAEEQLTLGQDFDNSNHKKSKGNENQIETDQEAEKQANDVSSANDDEQEIDEQQQQDQQDQQDQQQEELDELEQDDHIDPVMGEIEDMFGMRKSKLKVGISARPGRFAEEMPDYDKGVDDDEEDLDDDVADPVGAQLKTKEDEDDEEEQEDQDEEHKNSFISKHEHPKTGQFSQQSIKTSKNQRNNNKSRKIHNTDEIFEKYDREMQSQQNRIFSRGLISGFDDIEENAMEMRIEQEDDDDEDDNELNNNNNNNIDNNNSIDNNNQKQNQKEGAGIDGKIDSDRKITGKL</sequence>
<feature type="region of interest" description="Disordered" evidence="1">
    <location>
        <begin position="254"/>
        <end position="352"/>
    </location>
</feature>
<feature type="compositionally biased region" description="Acidic residues" evidence="1">
    <location>
        <begin position="317"/>
        <end position="327"/>
    </location>
</feature>
<accession>A0A5J4VCF1</accession>
<feature type="compositionally biased region" description="Basic and acidic residues" evidence="1">
    <location>
        <begin position="466"/>
        <end position="479"/>
    </location>
</feature>
<feature type="compositionally biased region" description="Low complexity" evidence="1">
    <location>
        <begin position="328"/>
        <end position="337"/>
    </location>
</feature>
<feature type="non-terminal residue" evidence="2">
    <location>
        <position position="563"/>
    </location>
</feature>
<dbReference type="AlphaFoldDB" id="A0A5J4VCF1"/>
<feature type="compositionally biased region" description="Acidic residues" evidence="1">
    <location>
        <begin position="338"/>
        <end position="349"/>
    </location>
</feature>
<protein>
    <submittedName>
        <fullName evidence="2">Uncharacterized protein</fullName>
    </submittedName>
</protein>
<evidence type="ECO:0000256" key="1">
    <source>
        <dbReference type="SAM" id="MobiDB-lite"/>
    </source>
</evidence>
<evidence type="ECO:0000313" key="2">
    <source>
        <dbReference type="EMBL" id="KAA6380122.1"/>
    </source>
</evidence>
<feature type="region of interest" description="Disordered" evidence="1">
    <location>
        <begin position="374"/>
        <end position="479"/>
    </location>
</feature>
<comment type="caution">
    <text evidence="2">The sequence shown here is derived from an EMBL/GenBank/DDBJ whole genome shotgun (WGS) entry which is preliminary data.</text>
</comment>
<feature type="compositionally biased region" description="Basic and acidic residues" evidence="1">
    <location>
        <begin position="427"/>
        <end position="441"/>
    </location>
</feature>
<organism evidence="2 3">
    <name type="scientific">Streblomastix strix</name>
    <dbReference type="NCBI Taxonomy" id="222440"/>
    <lineage>
        <taxon>Eukaryota</taxon>
        <taxon>Metamonada</taxon>
        <taxon>Preaxostyla</taxon>
        <taxon>Oxymonadida</taxon>
        <taxon>Streblomastigidae</taxon>
        <taxon>Streblomastix</taxon>
    </lineage>
</organism>
<name>A0A5J4VCF1_9EUKA</name>
<dbReference type="EMBL" id="SNRW01008087">
    <property type="protein sequence ID" value="KAA6380122.1"/>
    <property type="molecule type" value="Genomic_DNA"/>
</dbReference>